<keyword evidence="3" id="KW-0255">Endonuclease</keyword>
<organism evidence="3 4">
    <name type="scientific">Rhizoctonia solani 123E</name>
    <dbReference type="NCBI Taxonomy" id="1423351"/>
    <lineage>
        <taxon>Eukaryota</taxon>
        <taxon>Fungi</taxon>
        <taxon>Dikarya</taxon>
        <taxon>Basidiomycota</taxon>
        <taxon>Agaricomycotina</taxon>
        <taxon>Agaricomycetes</taxon>
        <taxon>Cantharellales</taxon>
        <taxon>Ceratobasidiaceae</taxon>
        <taxon>Rhizoctonia</taxon>
    </lineage>
</organism>
<accession>A0A074RI24</accession>
<sequence>EGCFTLSLLSNSKGYRLRFIISQKWEVNKIILQHISTIFSVGNVSPHPVVDNWEYIVNGIKNTTHIILYFDTHLLYTKKKQSYNLWKELRIQLIKGDHLNDDTRAKMEQLAKTINKS</sequence>
<evidence type="ECO:0000256" key="1">
    <source>
        <dbReference type="ARBA" id="ARBA00002670"/>
    </source>
</evidence>
<geneLocation type="mitochondrion" evidence="3"/>
<dbReference type="Gene3D" id="3.10.28.10">
    <property type="entry name" value="Homing endonucleases"/>
    <property type="match status" value="1"/>
</dbReference>
<dbReference type="PANTHER" id="PTHR36181">
    <property type="entry name" value="INTRON-ENCODED ENDONUCLEASE AI3-RELATED"/>
    <property type="match status" value="1"/>
</dbReference>
<keyword evidence="3" id="KW-0496">Mitochondrion</keyword>
<comment type="caution">
    <text evidence="3">The sequence shown here is derived from an EMBL/GenBank/DDBJ whole genome shotgun (WGS) entry which is preliminary data.</text>
</comment>
<dbReference type="GO" id="GO:0004519">
    <property type="term" value="F:endonuclease activity"/>
    <property type="evidence" value="ECO:0007669"/>
    <property type="project" value="UniProtKB-KW"/>
</dbReference>
<dbReference type="OrthoDB" id="5381460at2759"/>
<dbReference type="AlphaFoldDB" id="A0A074RI24"/>
<dbReference type="GO" id="GO:0005739">
    <property type="term" value="C:mitochondrion"/>
    <property type="evidence" value="ECO:0007669"/>
    <property type="project" value="UniProtKB-ARBA"/>
</dbReference>
<dbReference type="InterPro" id="IPR027434">
    <property type="entry name" value="Homing_endonucl"/>
</dbReference>
<dbReference type="PANTHER" id="PTHR36181:SF4">
    <property type="entry name" value="LAGLIDADG ENDONUCLEASE"/>
    <property type="match status" value="1"/>
</dbReference>
<proteinExistence type="predicted"/>
<name>A0A074RI24_9AGAM</name>
<dbReference type="Proteomes" id="UP000027456">
    <property type="component" value="Unassembled WGS sequence"/>
</dbReference>
<comment type="function">
    <text evidence="1">Mitochondrial DNA endonuclease involved in intron homing.</text>
</comment>
<keyword evidence="3" id="KW-0540">Nuclease</keyword>
<dbReference type="HOGENOM" id="CLU_2090615_0_0_1"/>
<keyword evidence="4" id="KW-1185">Reference proteome</keyword>
<reference evidence="3 4" key="1">
    <citation type="submission" date="2013-12" db="EMBL/GenBank/DDBJ databases">
        <authorList>
            <person name="Cubeta M."/>
            <person name="Pakala S."/>
            <person name="Fedorova N."/>
            <person name="Thomas E."/>
            <person name="Dean R."/>
            <person name="Jabaji S."/>
            <person name="Neate S."/>
            <person name="Toda T."/>
            <person name="Tavantzis S."/>
            <person name="Vilgalys R."/>
            <person name="Bharathan N."/>
            <person name="Pakala S."/>
            <person name="Losada L.S."/>
            <person name="Zafar N."/>
            <person name="Nierman W."/>
        </authorList>
    </citation>
    <scope>NUCLEOTIDE SEQUENCE [LARGE SCALE GENOMIC DNA]</scope>
    <source>
        <strain evidence="3 4">123E</strain>
    </source>
</reference>
<dbReference type="InterPro" id="IPR051289">
    <property type="entry name" value="LAGLIDADG_Endonuclease"/>
</dbReference>
<protein>
    <submittedName>
        <fullName evidence="3">Putative intron-encoded laglidadg endonuclease</fullName>
    </submittedName>
</protein>
<gene>
    <name evidence="3" type="ORF">V565_323600</name>
</gene>
<dbReference type="SUPFAM" id="SSF55608">
    <property type="entry name" value="Homing endonucleases"/>
    <property type="match status" value="1"/>
</dbReference>
<dbReference type="Pfam" id="PF00961">
    <property type="entry name" value="LAGLIDADG_1"/>
    <property type="match status" value="1"/>
</dbReference>
<evidence type="ECO:0000313" key="4">
    <source>
        <dbReference type="Proteomes" id="UP000027456"/>
    </source>
</evidence>
<feature type="domain" description="Homing endonuclease LAGLIDADG" evidence="2">
    <location>
        <begin position="1"/>
        <end position="88"/>
    </location>
</feature>
<dbReference type="EMBL" id="AZST01002305">
    <property type="protein sequence ID" value="KEP45060.1"/>
    <property type="molecule type" value="Genomic_DNA"/>
</dbReference>
<dbReference type="InterPro" id="IPR004860">
    <property type="entry name" value="LAGLIDADG_dom"/>
</dbReference>
<evidence type="ECO:0000313" key="3">
    <source>
        <dbReference type="EMBL" id="KEP45060.1"/>
    </source>
</evidence>
<keyword evidence="3" id="KW-0378">Hydrolase</keyword>
<feature type="non-terminal residue" evidence="3">
    <location>
        <position position="1"/>
    </location>
</feature>
<evidence type="ECO:0000259" key="2">
    <source>
        <dbReference type="Pfam" id="PF00961"/>
    </source>
</evidence>